<gene>
    <name evidence="5" type="ORF">DAPPUDRAFT_112469</name>
    <name evidence="4" type="ORF">DAPPUDRAFT_119152</name>
</gene>
<sequence>MAVLGGQFKLGDFYDYRNDSILSDGRKCWESATRVDEKFKLKCKLPDSDSNSNKWENMGLDGHLKATVLAGLIKKYRGACNYLNDQPNPSQVVRILFLRVKSRKENFDLQTLINEDVPLYLNSGEETKKKSESAVPTHVVVGVTYGAETYCVLTQDVGKEADEDDAREEAEEKLSQIAQKMEEALNDKQELNEFKEQFDDKKQLTRVKCRLYADLQSSAVRECSVFDAYKNCLKLIDQVQQKTEPEKSKAAPIAVRLCPLKFLMGKTGVVPFEYQDVDDDLIARCGRIWDELERFGAKLDSIRTSIKKGIIRPSLRQFEDALGKYKELLKKSWKNGVVKARETGDENEIEKAAKIAETHPLFKPTRLERWLRYKQAESEMAGKMKGVSDITFFDNQKLLEKKLAESFDKKHALVGNLLSVPPLDEKTSKILADMKNYVGNYTKLTSVERDDDDTDDEDDVDDEDDDKVPWYMIPRKRKPVLEKIQELGDHVNKNKHLIDHVHFCIRPNYGSGIRCRYSVYEDGILLKDNLGQFIFNNAIFFTSNSENKGTPTKDLLVGEMKRYIGVFKSSNWTDWRSDIKGTPTKDSILTNCRRIFVAALSTLVTNNNSNNSNVQYIIFYDERIGAGVREIPPFTRLYDCRTGEAQPLNFIIPKAPGPVTVEKNYRGVITLSWTTEEEVEEPNYLLQYRKIDGSGERWDSIQHKSKEITISYLQSDETYEFRVAAVTPGGRSPFVSCEVTIDPVCPPPAGLQCLYVTDTSITISWDHQFNSGGVETVAEKDEDHYEKDEDEYDVEYYDPHDDDDNYNDEYYDYYDDDENQEAEVTISSYSIDCWMAGYRHESTFIKRSTTEKTITLEPLVPDTDYYVQVRAVCTDATGSTFYSPASQILEAKTLRDAERVHSKSKDIYLGSLISYELETITYK</sequence>
<dbReference type="eggNOG" id="ENOG502T0TV">
    <property type="taxonomic scope" value="Eukaryota"/>
</dbReference>
<dbReference type="KEGG" id="dpx:DAPPUDRAFT_112469"/>
<evidence type="ECO:0000313" key="6">
    <source>
        <dbReference type="Proteomes" id="UP000000305"/>
    </source>
</evidence>
<dbReference type="InterPro" id="IPR013783">
    <property type="entry name" value="Ig-like_fold"/>
</dbReference>
<feature type="region of interest" description="Disordered" evidence="2">
    <location>
        <begin position="778"/>
        <end position="806"/>
    </location>
</feature>
<dbReference type="HOGENOM" id="CLU_316250_0_0_1"/>
<evidence type="ECO:0000256" key="2">
    <source>
        <dbReference type="SAM" id="MobiDB-lite"/>
    </source>
</evidence>
<feature type="coiled-coil region" evidence="1">
    <location>
        <begin position="160"/>
        <end position="201"/>
    </location>
</feature>
<reference evidence="5 6" key="1">
    <citation type="journal article" date="2011" name="Science">
        <title>The ecoresponsive genome of Daphnia pulex.</title>
        <authorList>
            <person name="Colbourne J.K."/>
            <person name="Pfrender M.E."/>
            <person name="Gilbert D."/>
            <person name="Thomas W.K."/>
            <person name="Tucker A."/>
            <person name="Oakley T.H."/>
            <person name="Tokishita S."/>
            <person name="Aerts A."/>
            <person name="Arnold G.J."/>
            <person name="Basu M.K."/>
            <person name="Bauer D.J."/>
            <person name="Caceres C.E."/>
            <person name="Carmel L."/>
            <person name="Casola C."/>
            <person name="Choi J.H."/>
            <person name="Detter J.C."/>
            <person name="Dong Q."/>
            <person name="Dusheyko S."/>
            <person name="Eads B.D."/>
            <person name="Frohlich T."/>
            <person name="Geiler-Samerotte K.A."/>
            <person name="Gerlach D."/>
            <person name="Hatcher P."/>
            <person name="Jogdeo S."/>
            <person name="Krijgsveld J."/>
            <person name="Kriventseva E.V."/>
            <person name="Kultz D."/>
            <person name="Laforsch C."/>
            <person name="Lindquist E."/>
            <person name="Lopez J."/>
            <person name="Manak J.R."/>
            <person name="Muller J."/>
            <person name="Pangilinan J."/>
            <person name="Patwardhan R.P."/>
            <person name="Pitluck S."/>
            <person name="Pritham E.J."/>
            <person name="Rechtsteiner A."/>
            <person name="Rho M."/>
            <person name="Rogozin I.B."/>
            <person name="Sakarya O."/>
            <person name="Salamov A."/>
            <person name="Schaack S."/>
            <person name="Shapiro H."/>
            <person name="Shiga Y."/>
            <person name="Skalitzky C."/>
            <person name="Smith Z."/>
            <person name="Souvorov A."/>
            <person name="Sung W."/>
            <person name="Tang Z."/>
            <person name="Tsuchiya D."/>
            <person name="Tu H."/>
            <person name="Vos H."/>
            <person name="Wang M."/>
            <person name="Wolf Y.I."/>
            <person name="Yamagata H."/>
            <person name="Yamada T."/>
            <person name="Ye Y."/>
            <person name="Shaw J.R."/>
            <person name="Andrews J."/>
            <person name="Crease T.J."/>
            <person name="Tang H."/>
            <person name="Lucas S.M."/>
            <person name="Robertson H.M."/>
            <person name="Bork P."/>
            <person name="Koonin E.V."/>
            <person name="Zdobnov E.M."/>
            <person name="Grigoriev I.V."/>
            <person name="Lynch M."/>
            <person name="Boore J.L."/>
        </authorList>
    </citation>
    <scope>NUCLEOTIDE SEQUENCE [LARGE SCALE GENOMIC DNA]</scope>
</reference>
<protein>
    <recommendedName>
        <fullName evidence="3">Fibronectin type-III domain-containing protein</fullName>
    </recommendedName>
</protein>
<organism evidence="5 6">
    <name type="scientific">Daphnia pulex</name>
    <name type="common">Water flea</name>
    <dbReference type="NCBI Taxonomy" id="6669"/>
    <lineage>
        <taxon>Eukaryota</taxon>
        <taxon>Metazoa</taxon>
        <taxon>Ecdysozoa</taxon>
        <taxon>Arthropoda</taxon>
        <taxon>Crustacea</taxon>
        <taxon>Branchiopoda</taxon>
        <taxon>Diplostraca</taxon>
        <taxon>Cladocera</taxon>
        <taxon>Anomopoda</taxon>
        <taxon>Daphniidae</taxon>
        <taxon>Daphnia</taxon>
    </lineage>
</organism>
<dbReference type="Pfam" id="PF00041">
    <property type="entry name" value="fn3"/>
    <property type="match status" value="1"/>
</dbReference>
<accession>E9HC65</accession>
<dbReference type="KEGG" id="dpx:DAPPUDRAFT_119152"/>
<dbReference type="PANTHER" id="PTHR31594:SF14">
    <property type="entry name" value="FIBRONECTIN TYPE-III DOMAIN-CONTAINING PROTEIN"/>
    <property type="match status" value="1"/>
</dbReference>
<dbReference type="PANTHER" id="PTHR31594">
    <property type="entry name" value="AIG1-TYPE G DOMAIN-CONTAINING PROTEIN"/>
    <property type="match status" value="1"/>
</dbReference>
<dbReference type="CDD" id="cd00063">
    <property type="entry name" value="FN3"/>
    <property type="match status" value="2"/>
</dbReference>
<evidence type="ECO:0000313" key="4">
    <source>
        <dbReference type="EMBL" id="EFX63505.1"/>
    </source>
</evidence>
<dbReference type="OrthoDB" id="8954335at2759"/>
<evidence type="ECO:0000313" key="5">
    <source>
        <dbReference type="EMBL" id="EFX70707.1"/>
    </source>
</evidence>
<feature type="compositionally biased region" description="Basic and acidic residues" evidence="2">
    <location>
        <begin position="778"/>
        <end position="787"/>
    </location>
</feature>
<dbReference type="EMBL" id="GL732618">
    <property type="protein sequence ID" value="EFX70707.1"/>
    <property type="molecule type" value="Genomic_DNA"/>
</dbReference>
<feature type="domain" description="Fibronectin type-III" evidence="3">
    <location>
        <begin position="655"/>
        <end position="748"/>
    </location>
</feature>
<keyword evidence="1" id="KW-0175">Coiled coil</keyword>
<dbReference type="Gene3D" id="2.60.40.10">
    <property type="entry name" value="Immunoglobulins"/>
    <property type="match status" value="2"/>
</dbReference>
<dbReference type="PROSITE" id="PS50853">
    <property type="entry name" value="FN3"/>
    <property type="match status" value="2"/>
</dbReference>
<dbReference type="SUPFAM" id="SSF49265">
    <property type="entry name" value="Fibronectin type III"/>
    <property type="match status" value="2"/>
</dbReference>
<dbReference type="InterPro" id="IPR003961">
    <property type="entry name" value="FN3_dom"/>
</dbReference>
<dbReference type="Proteomes" id="UP000000305">
    <property type="component" value="Unassembled WGS sequence"/>
</dbReference>
<evidence type="ECO:0000259" key="3">
    <source>
        <dbReference type="PROSITE" id="PS50853"/>
    </source>
</evidence>
<dbReference type="InterPro" id="IPR036116">
    <property type="entry name" value="FN3_sf"/>
</dbReference>
<feature type="domain" description="Fibronectin type-III" evidence="3">
    <location>
        <begin position="795"/>
        <end position="896"/>
    </location>
</feature>
<keyword evidence="6" id="KW-1185">Reference proteome</keyword>
<evidence type="ECO:0000256" key="1">
    <source>
        <dbReference type="SAM" id="Coils"/>
    </source>
</evidence>
<feature type="compositionally biased region" description="Acidic residues" evidence="2">
    <location>
        <begin position="788"/>
        <end position="806"/>
    </location>
</feature>
<dbReference type="SMART" id="SM00060">
    <property type="entry name" value="FN3"/>
    <property type="match status" value="2"/>
</dbReference>
<dbReference type="EMBL" id="GL733053">
    <property type="protein sequence ID" value="EFX63505.1"/>
    <property type="molecule type" value="Genomic_DNA"/>
</dbReference>
<dbReference type="AlphaFoldDB" id="E9HC65"/>
<dbReference type="InterPro" id="IPR052090">
    <property type="entry name" value="Cytolytic_pore-forming_toxin"/>
</dbReference>
<proteinExistence type="predicted"/>
<name>E9HC65_DAPPU</name>